<dbReference type="InterPro" id="IPR035897">
    <property type="entry name" value="Toll_tir_struct_dom_sf"/>
</dbReference>
<proteinExistence type="predicted"/>
<keyword evidence="4" id="KW-0520">NAD</keyword>
<dbReference type="InterPro" id="IPR058192">
    <property type="entry name" value="WHD_ROQ1-like"/>
</dbReference>
<dbReference type="SUPFAM" id="SSF52540">
    <property type="entry name" value="P-loop containing nucleoside triphosphate hydrolases"/>
    <property type="match status" value="1"/>
</dbReference>
<evidence type="ECO:0000313" key="6">
    <source>
        <dbReference type="EMBL" id="KAK4606424.1"/>
    </source>
</evidence>
<dbReference type="InterPro" id="IPR042197">
    <property type="entry name" value="Apaf_helical"/>
</dbReference>
<dbReference type="Proteomes" id="UP001324115">
    <property type="component" value="Unassembled WGS sequence"/>
</dbReference>
<accession>A0AAN7GDX4</accession>
<evidence type="ECO:0000259" key="5">
    <source>
        <dbReference type="PROSITE" id="PS50104"/>
    </source>
</evidence>
<evidence type="ECO:0000256" key="3">
    <source>
        <dbReference type="ARBA" id="ARBA00022821"/>
    </source>
</evidence>
<dbReference type="InterPro" id="IPR036390">
    <property type="entry name" value="WH_DNA-bd_sf"/>
</dbReference>
<feature type="domain" description="TIR" evidence="5">
    <location>
        <begin position="22"/>
        <end position="186"/>
    </location>
</feature>
<keyword evidence="3" id="KW-0611">Plant defense</keyword>
<dbReference type="InterPro" id="IPR058546">
    <property type="entry name" value="RPS4B/Roq1-like_LRR"/>
</dbReference>
<dbReference type="FunFam" id="3.40.50.10140:FF:000007">
    <property type="entry name" value="Disease resistance protein (TIR-NBS-LRR class)"/>
    <property type="match status" value="1"/>
</dbReference>
<dbReference type="GO" id="GO:0006952">
    <property type="term" value="P:defense response"/>
    <property type="evidence" value="ECO:0007669"/>
    <property type="project" value="UniProtKB-KW"/>
</dbReference>
<protein>
    <recommendedName>
        <fullName evidence="5">TIR domain-containing protein</fullName>
    </recommendedName>
</protein>
<dbReference type="Gene3D" id="3.80.10.10">
    <property type="entry name" value="Ribonuclease Inhibitor"/>
    <property type="match status" value="2"/>
</dbReference>
<dbReference type="EMBL" id="JAXUIC010000001">
    <property type="protein sequence ID" value="KAK4606424.1"/>
    <property type="molecule type" value="Genomic_DNA"/>
</dbReference>
<evidence type="ECO:0000256" key="2">
    <source>
        <dbReference type="ARBA" id="ARBA00022737"/>
    </source>
</evidence>
<evidence type="ECO:0000256" key="1">
    <source>
        <dbReference type="ARBA" id="ARBA00022614"/>
    </source>
</evidence>
<dbReference type="AlphaFoldDB" id="A0AAN7GDX4"/>
<reference evidence="6 7" key="1">
    <citation type="journal article" date="2023" name="G3 (Bethesda)">
        <title>A haplotype-resolved chromosome-scale genome for Quercus rubra L. provides insights into the genetics of adaptive traits for red oak species.</title>
        <authorList>
            <person name="Kapoor B."/>
            <person name="Jenkins J."/>
            <person name="Schmutz J."/>
            <person name="Zhebentyayeva T."/>
            <person name="Kuelheim C."/>
            <person name="Coggeshall M."/>
            <person name="Heim C."/>
            <person name="Lasky J.R."/>
            <person name="Leites L."/>
            <person name="Islam-Faridi N."/>
            <person name="Romero-Severson J."/>
            <person name="DeLeo V.L."/>
            <person name="Lucas S.M."/>
            <person name="Lazic D."/>
            <person name="Gailing O."/>
            <person name="Carlson J."/>
            <person name="Staton M."/>
        </authorList>
    </citation>
    <scope>NUCLEOTIDE SEQUENCE [LARGE SCALE GENOMIC DNA]</scope>
    <source>
        <strain evidence="6">Pseudo-F2</strain>
    </source>
</reference>
<comment type="caution">
    <text evidence="6">The sequence shown here is derived from an EMBL/GenBank/DDBJ whole genome shotgun (WGS) entry which is preliminary data.</text>
</comment>
<dbReference type="SUPFAM" id="SSF52200">
    <property type="entry name" value="Toll/Interleukin receptor TIR domain"/>
    <property type="match status" value="1"/>
</dbReference>
<evidence type="ECO:0000256" key="4">
    <source>
        <dbReference type="ARBA" id="ARBA00023027"/>
    </source>
</evidence>
<dbReference type="InterPro" id="IPR032675">
    <property type="entry name" value="LRR_dom_sf"/>
</dbReference>
<dbReference type="PANTHER" id="PTHR11017">
    <property type="entry name" value="LEUCINE-RICH REPEAT-CONTAINING PROTEIN"/>
    <property type="match status" value="1"/>
</dbReference>
<name>A0AAN7GDX4_QUERU</name>
<dbReference type="PRINTS" id="PR00364">
    <property type="entry name" value="DISEASERSIST"/>
</dbReference>
<dbReference type="Pfam" id="PF01582">
    <property type="entry name" value="TIR"/>
    <property type="match status" value="1"/>
</dbReference>
<keyword evidence="7" id="KW-1185">Reference proteome</keyword>
<keyword evidence="2" id="KW-0677">Repeat</keyword>
<dbReference type="Gene3D" id="1.10.8.430">
    <property type="entry name" value="Helical domain of apoptotic protease-activating factors"/>
    <property type="match status" value="1"/>
</dbReference>
<dbReference type="InterPro" id="IPR002182">
    <property type="entry name" value="NB-ARC"/>
</dbReference>
<gene>
    <name evidence="6" type="ORF">RGQ29_000600</name>
</gene>
<dbReference type="PANTHER" id="PTHR11017:SF570">
    <property type="entry name" value="DISEASE RESISTANCE PROTEIN (TIR-NBS CLASS)-RELATED"/>
    <property type="match status" value="1"/>
</dbReference>
<evidence type="ECO:0000313" key="7">
    <source>
        <dbReference type="Proteomes" id="UP001324115"/>
    </source>
</evidence>
<dbReference type="GO" id="GO:0043531">
    <property type="term" value="F:ADP binding"/>
    <property type="evidence" value="ECO:0007669"/>
    <property type="project" value="InterPro"/>
</dbReference>
<dbReference type="Pfam" id="PF23286">
    <property type="entry name" value="LRR_13"/>
    <property type="match status" value="1"/>
</dbReference>
<dbReference type="PROSITE" id="PS50104">
    <property type="entry name" value="TIR"/>
    <property type="match status" value="1"/>
</dbReference>
<dbReference type="InterPro" id="IPR000157">
    <property type="entry name" value="TIR_dom"/>
</dbReference>
<dbReference type="SUPFAM" id="SSF52058">
    <property type="entry name" value="L domain-like"/>
    <property type="match status" value="1"/>
</dbReference>
<dbReference type="InterPro" id="IPR044974">
    <property type="entry name" value="Disease_R_plants"/>
</dbReference>
<keyword evidence="1" id="KW-0433">Leucine-rich repeat</keyword>
<dbReference type="Pfam" id="PF00931">
    <property type="entry name" value="NB-ARC"/>
    <property type="match status" value="1"/>
</dbReference>
<dbReference type="GO" id="GO:0007165">
    <property type="term" value="P:signal transduction"/>
    <property type="evidence" value="ECO:0007669"/>
    <property type="project" value="InterPro"/>
</dbReference>
<dbReference type="Gene3D" id="3.40.50.10140">
    <property type="entry name" value="Toll/interleukin-1 receptor homology (TIR) domain"/>
    <property type="match status" value="1"/>
</dbReference>
<dbReference type="SUPFAM" id="SSF46785">
    <property type="entry name" value="Winged helix' DNA-binding domain"/>
    <property type="match status" value="1"/>
</dbReference>
<dbReference type="SMART" id="SM00255">
    <property type="entry name" value="TIR"/>
    <property type="match status" value="1"/>
</dbReference>
<organism evidence="6 7">
    <name type="scientific">Quercus rubra</name>
    <name type="common">Northern red oak</name>
    <name type="synonym">Quercus borealis</name>
    <dbReference type="NCBI Taxonomy" id="3512"/>
    <lineage>
        <taxon>Eukaryota</taxon>
        <taxon>Viridiplantae</taxon>
        <taxon>Streptophyta</taxon>
        <taxon>Embryophyta</taxon>
        <taxon>Tracheophyta</taxon>
        <taxon>Spermatophyta</taxon>
        <taxon>Magnoliopsida</taxon>
        <taxon>eudicotyledons</taxon>
        <taxon>Gunneridae</taxon>
        <taxon>Pentapetalae</taxon>
        <taxon>rosids</taxon>
        <taxon>fabids</taxon>
        <taxon>Fagales</taxon>
        <taxon>Fagaceae</taxon>
        <taxon>Quercus</taxon>
    </lineage>
</organism>
<dbReference type="InterPro" id="IPR027417">
    <property type="entry name" value="P-loop_NTPase"/>
</dbReference>
<dbReference type="Gene3D" id="3.40.50.300">
    <property type="entry name" value="P-loop containing nucleotide triphosphate hydrolases"/>
    <property type="match status" value="1"/>
</dbReference>
<sequence length="1202" mass="136052">MALITTKGASYSSFTHQSKNLDQFDVFLSFRGEDTRFDFVSHLYNALSFQGIHTFIDNDLERGEEISAELLKTIENSTLSIIVFSENYASSAWCLDELVKIIECRENNQLVLPIFYKVDPSEIRKQQGKFGEALTRHEENFNDKEKVQRWRKALLKAGGISGWDCKSSSNECELIQEIVEKISKSKLNQMELHVAKYPVGIKSRAKALITRLDIESNEDIHMVAIYGLGGVGKTTIAKDIYNKISHHFKAKVFLENVRERSKTDKGIICLQKILLSEILGGRNLKVCNVSIGITMINKWLCHKRVLIILDDVDNLDQIEKLLGKCDQFAAGSRIIVTTRNKRLLVTLGNGISTYEYEVKELNEYEAIELFSKHAFRSNEPNGDYLELVHKVIHYAKGLPLALEVMGADLYRRPKLQWESALKKYEKSLKGNIQEILKITYEGLDENEQNIFLDIACFFKGYCMNYDKVVDILEGCDLEPVDGISRLIDKCLVTVDHYNKLSMHDLLQRMGREIVRKESPQSPGERSRLWRCEDVLDILAGNTGSDKIQSIMLYPPKPIELQLKAQIFCKMKNLRLLTIHNVHFHGHLEYLPNGLKLLDWHKYPFPLLPSHFSPKNLVALNMADNQLEKTFKQVFAFKTMRYVDLSQCESIRKIPDLSMSPNIKELILTDCKNLVEIDDSVGHLDKLEVWNLMRCDKLETLPSCLSMKSLRSFNLGDCKSLKKFPNILQEMKSLEELKLVETGISELTPSFGNLTGIIGLVLGNSFGQLHIPGSIYNLRHLKYLMLFGDLTFLKDEEPLCNSYGGFSKYVFPSLNRLFFNNSNPSEMDFFLNYCCPPTLENLFINDRNIVTLPKRMDRFKSLKILIGGCNELQEIPRLLQSVRYASAQTSEIFVQIREMIGLPPNLPPCLGVTSHMLIGPHSHSSSKISPASVPRCYDFLSNYTAVVDQYGDEIPNWFNHQSNGNSISFLIGPEFPTIAVCVSVAIEMIKDDCCFFNLHVVISINGSKRLFESTRIIFARRDQLVFCCRLQSSLQILFDDLNLGDRNLVQIFCETSNNDTGKFVPVITRVGVYVECICSPQKSQKVSKMRNRPLESSICTCLCLAQTHCECPKQLCSTYSTGPTSVNSGYSNNHIISSAMDGGGSSSISLSSNSGLSMYVTNGSEFDFGFQSTLGDGVDMGSSSLIDDSDFSPYSQSKKMRPS</sequence>
<dbReference type="Pfam" id="PF23282">
    <property type="entry name" value="WHD_ROQ1"/>
    <property type="match status" value="1"/>
</dbReference>